<protein>
    <recommendedName>
        <fullName evidence="1">Glycosyltransferase subfamily 4-like N-terminal domain-containing protein</fullName>
    </recommendedName>
</protein>
<dbReference type="RefSeq" id="WP_044229460.1">
    <property type="nucleotide sequence ID" value="NZ_JRYR02000001.1"/>
</dbReference>
<dbReference type="GO" id="GO:0016757">
    <property type="term" value="F:glycosyltransferase activity"/>
    <property type="evidence" value="ECO:0007669"/>
    <property type="project" value="UniProtKB-ARBA"/>
</dbReference>
<dbReference type="STRING" id="915059.NH26_16210"/>
<keyword evidence="3" id="KW-1185">Reference proteome</keyword>
<dbReference type="OrthoDB" id="9807209at2"/>
<dbReference type="Proteomes" id="UP000179797">
    <property type="component" value="Unassembled WGS sequence"/>
</dbReference>
<dbReference type="AlphaFoldDB" id="A0A1S1Z3F3"/>
<dbReference type="Gene3D" id="3.40.50.2000">
    <property type="entry name" value="Glycogen Phosphorylase B"/>
    <property type="match status" value="2"/>
</dbReference>
<dbReference type="PANTHER" id="PTHR12526:SF630">
    <property type="entry name" value="GLYCOSYLTRANSFERASE"/>
    <property type="match status" value="1"/>
</dbReference>
<gene>
    <name evidence="2" type="ORF">NH26_16210</name>
</gene>
<comment type="caution">
    <text evidence="2">The sequence shown here is derived from an EMBL/GenBank/DDBJ whole genome shotgun (WGS) entry which is preliminary data.</text>
</comment>
<dbReference type="EMBL" id="JRYR02000001">
    <property type="protein sequence ID" value="OHX67771.1"/>
    <property type="molecule type" value="Genomic_DNA"/>
</dbReference>
<feature type="domain" description="Glycosyltransferase subfamily 4-like N-terminal" evidence="1">
    <location>
        <begin position="16"/>
        <end position="163"/>
    </location>
</feature>
<dbReference type="Pfam" id="PF13439">
    <property type="entry name" value="Glyco_transf_4"/>
    <property type="match status" value="1"/>
</dbReference>
<dbReference type="CDD" id="cd03801">
    <property type="entry name" value="GT4_PimA-like"/>
    <property type="match status" value="1"/>
</dbReference>
<accession>A0A1S1Z3F3</accession>
<organism evidence="2 3">
    <name type="scientific">Flammeovirga pacifica</name>
    <dbReference type="NCBI Taxonomy" id="915059"/>
    <lineage>
        <taxon>Bacteria</taxon>
        <taxon>Pseudomonadati</taxon>
        <taxon>Bacteroidota</taxon>
        <taxon>Cytophagia</taxon>
        <taxon>Cytophagales</taxon>
        <taxon>Flammeovirgaceae</taxon>
        <taxon>Flammeovirga</taxon>
    </lineage>
</organism>
<name>A0A1S1Z3F3_FLAPC</name>
<proteinExistence type="predicted"/>
<evidence type="ECO:0000259" key="1">
    <source>
        <dbReference type="Pfam" id="PF13439"/>
    </source>
</evidence>
<sequence>MFIVIEPYRFLPPVNGGHKANYHVCEQLSKKTALTCITTTNNPEVKIPFQIEKVFGDKITKYINPFVGWKIYKSVKRLKTTQILLNQPFMCLLILPICRLLKVPFLIFSHNIEYTRFKSMGKAWWPLMKMLEVFAYKSADKVLFISEEDRQFAIKKMNLKGDKCLNMPYGTSLKKYPDDCTESRYKVYQSHQLTDDTLSLFYFGPMDYSPNQKGLENLLYEILPEVRKSNKKIHLFLAGKNIPDKELHYIQSHNDITWLGFVDDLDLYIKGTDLMLNPIWIGGGVKIKLMESLSLGASAISYQSGSFGINIKTLGDKLCVIKDEDSRAFAKEIIEFIPSQKKNTPKAFYDYHHWEKITDRTLTQLSLQ</sequence>
<reference evidence="2 3" key="1">
    <citation type="journal article" date="2012" name="Int. J. Syst. Evol. Microbiol.">
        <title>Flammeovirga pacifica sp. nov., isolated from deep-sea sediment.</title>
        <authorList>
            <person name="Xu H."/>
            <person name="Fu Y."/>
            <person name="Yang N."/>
            <person name="Ding Z."/>
            <person name="Lai Q."/>
            <person name="Zeng R."/>
        </authorList>
    </citation>
    <scope>NUCLEOTIDE SEQUENCE [LARGE SCALE GENOMIC DNA]</scope>
    <source>
        <strain evidence="3">DSM 24597 / LMG 26175 / WPAGA1</strain>
    </source>
</reference>
<evidence type="ECO:0000313" key="3">
    <source>
        <dbReference type="Proteomes" id="UP000179797"/>
    </source>
</evidence>
<dbReference type="Pfam" id="PF13692">
    <property type="entry name" value="Glyco_trans_1_4"/>
    <property type="match status" value="1"/>
</dbReference>
<evidence type="ECO:0000313" key="2">
    <source>
        <dbReference type="EMBL" id="OHX67771.1"/>
    </source>
</evidence>
<dbReference type="InterPro" id="IPR028098">
    <property type="entry name" value="Glyco_trans_4-like_N"/>
</dbReference>
<dbReference type="PANTHER" id="PTHR12526">
    <property type="entry name" value="GLYCOSYLTRANSFERASE"/>
    <property type="match status" value="1"/>
</dbReference>
<dbReference type="SUPFAM" id="SSF53756">
    <property type="entry name" value="UDP-Glycosyltransferase/glycogen phosphorylase"/>
    <property type="match status" value="1"/>
</dbReference>